<comment type="caution">
    <text evidence="3">The sequence shown here is derived from an EMBL/GenBank/DDBJ whole genome shotgun (WGS) entry which is preliminary data.</text>
</comment>
<evidence type="ECO:0000256" key="1">
    <source>
        <dbReference type="SAM" id="MobiDB-lite"/>
    </source>
</evidence>
<keyword evidence="4" id="KW-1185">Reference proteome</keyword>
<name>A0A433DG66_9FUNG</name>
<proteinExistence type="predicted"/>
<evidence type="ECO:0000313" key="4">
    <source>
        <dbReference type="Proteomes" id="UP000268093"/>
    </source>
</evidence>
<feature type="domain" description="DET1- and DDB1-associated protein 1" evidence="2">
    <location>
        <begin position="8"/>
        <end position="53"/>
    </location>
</feature>
<protein>
    <recommendedName>
        <fullName evidence="2">DET1- and DDB1-associated protein 1 domain-containing protein</fullName>
    </recommendedName>
</protein>
<dbReference type="EMBL" id="RBNI01001917">
    <property type="protein sequence ID" value="RUP49841.1"/>
    <property type="molecule type" value="Genomic_DNA"/>
</dbReference>
<dbReference type="AlphaFoldDB" id="A0A433DG66"/>
<gene>
    <name evidence="3" type="ORF">BC936DRAFT_141284</name>
</gene>
<reference evidence="3 4" key="1">
    <citation type="journal article" date="2018" name="New Phytol.">
        <title>Phylogenomics of Endogonaceae and evolution of mycorrhizas within Mucoromycota.</title>
        <authorList>
            <person name="Chang Y."/>
            <person name="Desiro A."/>
            <person name="Na H."/>
            <person name="Sandor L."/>
            <person name="Lipzen A."/>
            <person name="Clum A."/>
            <person name="Barry K."/>
            <person name="Grigoriev I.V."/>
            <person name="Martin F.M."/>
            <person name="Stajich J.E."/>
            <person name="Smith M.E."/>
            <person name="Bonito G."/>
            <person name="Spatafora J.W."/>
        </authorList>
    </citation>
    <scope>NUCLEOTIDE SEQUENCE [LARGE SCALE GENOMIC DNA]</scope>
    <source>
        <strain evidence="3 4">GMNB39</strain>
    </source>
</reference>
<dbReference type="Pfam" id="PF10172">
    <property type="entry name" value="DDA1"/>
    <property type="match status" value="1"/>
</dbReference>
<dbReference type="Proteomes" id="UP000268093">
    <property type="component" value="Unassembled WGS sequence"/>
</dbReference>
<evidence type="ECO:0000259" key="2">
    <source>
        <dbReference type="Pfam" id="PF10172"/>
    </source>
</evidence>
<organism evidence="3 4">
    <name type="scientific">Jimgerdemannia flammicorona</name>
    <dbReference type="NCBI Taxonomy" id="994334"/>
    <lineage>
        <taxon>Eukaryota</taxon>
        <taxon>Fungi</taxon>
        <taxon>Fungi incertae sedis</taxon>
        <taxon>Mucoromycota</taxon>
        <taxon>Mucoromycotina</taxon>
        <taxon>Endogonomycetes</taxon>
        <taxon>Endogonales</taxon>
        <taxon>Endogonaceae</taxon>
        <taxon>Jimgerdemannia</taxon>
    </lineage>
</organism>
<feature type="compositionally biased region" description="Polar residues" evidence="1">
    <location>
        <begin position="122"/>
        <end position="143"/>
    </location>
</feature>
<evidence type="ECO:0000313" key="3">
    <source>
        <dbReference type="EMBL" id="RUP49841.1"/>
    </source>
</evidence>
<dbReference type="InterPro" id="IPR018276">
    <property type="entry name" value="DDA1_dom"/>
</dbReference>
<sequence length="170" mass="18764">MSSSRTSSLLANLPSTTNAFTRIGDQRLNTSQLSTPVTYVPTHDTAPPAHQVILNLCLPTTLVIVTSDRSPLLQYLYQTKLAKVTFTFWNTNSCSMYPHRQCPRFCIDLHINSLAFSGRTTTDTQELPASRIPTTQSDSSPKVTPSKRERDANGVSSTSGADMKRNRSNN</sequence>
<accession>A0A433DG66</accession>
<feature type="region of interest" description="Disordered" evidence="1">
    <location>
        <begin position="122"/>
        <end position="170"/>
    </location>
</feature>